<accession>A0AAW8U6J3</accession>
<name>A0AAW8U6J3_9ENTE</name>
<protein>
    <submittedName>
        <fullName evidence="8">Glutamate/gamma-aminobutyrate family transporter YjeM</fullName>
    </submittedName>
</protein>
<dbReference type="RefSeq" id="WP_311985039.1">
    <property type="nucleotide sequence ID" value="NZ_JARQBZ010000007.1"/>
</dbReference>
<dbReference type="InterPro" id="IPR050367">
    <property type="entry name" value="APC_superfamily"/>
</dbReference>
<dbReference type="PANTHER" id="PTHR42770">
    <property type="entry name" value="AMINO ACID TRANSPORTER-RELATED"/>
    <property type="match status" value="1"/>
</dbReference>
<dbReference type="GO" id="GO:0022857">
    <property type="term" value="F:transmembrane transporter activity"/>
    <property type="evidence" value="ECO:0007669"/>
    <property type="project" value="InterPro"/>
</dbReference>
<feature type="transmembrane region" description="Helical" evidence="7">
    <location>
        <begin position="444"/>
        <end position="462"/>
    </location>
</feature>
<evidence type="ECO:0000256" key="1">
    <source>
        <dbReference type="ARBA" id="ARBA00004651"/>
    </source>
</evidence>
<comment type="subcellular location">
    <subcellularLocation>
        <location evidence="1">Cell membrane</location>
        <topology evidence="1">Multi-pass membrane protein</topology>
    </subcellularLocation>
</comment>
<evidence type="ECO:0000256" key="6">
    <source>
        <dbReference type="ARBA" id="ARBA00023136"/>
    </source>
</evidence>
<keyword evidence="2" id="KW-0813">Transport</keyword>
<dbReference type="Pfam" id="PF13520">
    <property type="entry name" value="AA_permease_2"/>
    <property type="match status" value="1"/>
</dbReference>
<comment type="caution">
    <text evidence="8">The sequence shown here is derived from an EMBL/GenBank/DDBJ whole genome shotgun (WGS) entry which is preliminary data.</text>
</comment>
<feature type="transmembrane region" description="Helical" evidence="7">
    <location>
        <begin position="397"/>
        <end position="423"/>
    </location>
</feature>
<evidence type="ECO:0000313" key="8">
    <source>
        <dbReference type="EMBL" id="MDT2833409.1"/>
    </source>
</evidence>
<dbReference type="Gene3D" id="1.20.1740.10">
    <property type="entry name" value="Amino acid/polyamine transporter I"/>
    <property type="match status" value="1"/>
</dbReference>
<dbReference type="EMBL" id="JARQBZ010000007">
    <property type="protein sequence ID" value="MDT2833409.1"/>
    <property type="molecule type" value="Genomic_DNA"/>
</dbReference>
<dbReference type="PIRSF" id="PIRSF006060">
    <property type="entry name" value="AA_transporter"/>
    <property type="match status" value="1"/>
</dbReference>
<feature type="transmembrane region" description="Helical" evidence="7">
    <location>
        <begin position="366"/>
        <end position="391"/>
    </location>
</feature>
<feature type="transmembrane region" description="Helical" evidence="7">
    <location>
        <begin position="209"/>
        <end position="229"/>
    </location>
</feature>
<reference evidence="8" key="1">
    <citation type="submission" date="2023-03" db="EMBL/GenBank/DDBJ databases">
        <authorList>
            <person name="Shen W."/>
            <person name="Cai J."/>
        </authorList>
    </citation>
    <scope>NUCLEOTIDE SEQUENCE</scope>
    <source>
        <strain evidence="8">P96-3</strain>
    </source>
</reference>
<dbReference type="GO" id="GO:0005886">
    <property type="term" value="C:plasma membrane"/>
    <property type="evidence" value="ECO:0007669"/>
    <property type="project" value="UniProtKB-SubCell"/>
</dbReference>
<dbReference type="AlphaFoldDB" id="A0AAW8U6J3"/>
<feature type="transmembrane region" description="Helical" evidence="7">
    <location>
        <begin position="88"/>
        <end position="113"/>
    </location>
</feature>
<evidence type="ECO:0000256" key="5">
    <source>
        <dbReference type="ARBA" id="ARBA00022989"/>
    </source>
</evidence>
<feature type="transmembrane region" description="Helical" evidence="7">
    <location>
        <begin position="474"/>
        <end position="491"/>
    </location>
</feature>
<evidence type="ECO:0000313" key="9">
    <source>
        <dbReference type="Proteomes" id="UP001268577"/>
    </source>
</evidence>
<feature type="transmembrane region" description="Helical" evidence="7">
    <location>
        <begin position="42"/>
        <end position="67"/>
    </location>
</feature>
<evidence type="ECO:0000256" key="7">
    <source>
        <dbReference type="SAM" id="Phobius"/>
    </source>
</evidence>
<organism evidence="8 9">
    <name type="scientific">Vagococcus carniphilus</name>
    <dbReference type="NCBI Taxonomy" id="218144"/>
    <lineage>
        <taxon>Bacteria</taxon>
        <taxon>Bacillati</taxon>
        <taxon>Bacillota</taxon>
        <taxon>Bacilli</taxon>
        <taxon>Lactobacillales</taxon>
        <taxon>Enterococcaceae</taxon>
        <taxon>Vagococcus</taxon>
    </lineage>
</organism>
<feature type="transmembrane region" description="Helical" evidence="7">
    <location>
        <begin position="133"/>
        <end position="153"/>
    </location>
</feature>
<feature type="transmembrane region" description="Helical" evidence="7">
    <location>
        <begin position="165"/>
        <end position="187"/>
    </location>
</feature>
<gene>
    <name evidence="8" type="primary">yjeM</name>
    <name evidence="8" type="ORF">P7H70_05030</name>
</gene>
<sequence length="517" mass="57556">MDDEQNNKKKLSLTALILMIFTSVFGFANIARAYYLMGYASILWYVLAALTFFLPFAFMLSEFGAAFKDEKGGIYSWMAKSINPKFSFVGTVMWYSSNVIWMVSTGISIWIPLSNGIFGVDKTQQWSFLGLNSVQSLGLLGALWILFITFFSSKGLDKIEKVTNIGGIAVVLLNIVLISVGIFILVINKAQMAEPLSVAKFVKSPNPDYGSIISVFSFLVFAVFAYAGLEVIGGLVDETENPEVNFPKGIKISAIVIAVGYAIGIFIMGVFTNWSYAFTEFSEADITLGNVAYVAMNNMGYQLGSTLNLTESVSREIGIWMGRYIGISMFLALTGSFFTLTFSPLKQLIEGTPKEIWPKKWTKIKNGLPVHAMYVQSAVVITIILFVSFGGKSAKEFFNILISMTNVSVSIPFMFIVIAFYGFKKNESIEKPFVIFKSKNGYKYIVVMVTFVLAFANIFTVVEPAIHGHYSETFFSMLGPIFFCSVALILFNRYEKKQNQLLQESTINPVMEDSFVD</sequence>
<feature type="transmembrane region" description="Helical" evidence="7">
    <location>
        <begin position="12"/>
        <end position="36"/>
    </location>
</feature>
<evidence type="ECO:0000256" key="4">
    <source>
        <dbReference type="ARBA" id="ARBA00022692"/>
    </source>
</evidence>
<feature type="transmembrane region" description="Helical" evidence="7">
    <location>
        <begin position="324"/>
        <end position="345"/>
    </location>
</feature>
<feature type="transmembrane region" description="Helical" evidence="7">
    <location>
        <begin position="250"/>
        <end position="271"/>
    </location>
</feature>
<keyword evidence="5 7" id="KW-1133">Transmembrane helix</keyword>
<dbReference type="InterPro" id="IPR002293">
    <property type="entry name" value="AA/rel_permease1"/>
</dbReference>
<dbReference type="Proteomes" id="UP001268577">
    <property type="component" value="Unassembled WGS sequence"/>
</dbReference>
<keyword evidence="3" id="KW-1003">Cell membrane</keyword>
<proteinExistence type="predicted"/>
<keyword evidence="6 7" id="KW-0472">Membrane</keyword>
<keyword evidence="4 7" id="KW-0812">Transmembrane</keyword>
<dbReference type="PANTHER" id="PTHR42770:SF15">
    <property type="entry name" value="GLUTAMATE_GAMMA-AMINOBUTYRATE ANTIPORTER-RELATED"/>
    <property type="match status" value="1"/>
</dbReference>
<evidence type="ECO:0000256" key="3">
    <source>
        <dbReference type="ARBA" id="ARBA00022475"/>
    </source>
</evidence>
<evidence type="ECO:0000256" key="2">
    <source>
        <dbReference type="ARBA" id="ARBA00022448"/>
    </source>
</evidence>
<dbReference type="NCBIfam" id="NF011775">
    <property type="entry name" value="PRK15238.1"/>
    <property type="match status" value="1"/>
</dbReference>